<dbReference type="GeneTree" id="ENSGT00390000008686"/>
<dbReference type="SUPFAM" id="SSF50156">
    <property type="entry name" value="PDZ domain-like"/>
    <property type="match status" value="2"/>
</dbReference>
<reference evidence="11" key="2">
    <citation type="submission" date="2020-02" db="EMBL/GenBank/DDBJ databases">
        <title>Esox lucius (northern pike) genome, fEsoLuc1, primary haplotype.</title>
        <authorList>
            <person name="Myers G."/>
            <person name="Karagic N."/>
            <person name="Meyer A."/>
            <person name="Pippel M."/>
            <person name="Reichard M."/>
            <person name="Winkler S."/>
            <person name="Tracey A."/>
            <person name="Sims Y."/>
            <person name="Howe K."/>
            <person name="Rhie A."/>
            <person name="Formenti G."/>
            <person name="Durbin R."/>
            <person name="Fedrigo O."/>
            <person name="Jarvis E.D."/>
        </authorList>
    </citation>
    <scope>NUCLEOTIDE SEQUENCE [LARGE SCALE GENOMIC DNA]</scope>
</reference>
<organism evidence="11 12">
    <name type="scientific">Esox lucius</name>
    <name type="common">Northern pike</name>
    <dbReference type="NCBI Taxonomy" id="8010"/>
    <lineage>
        <taxon>Eukaryota</taxon>
        <taxon>Metazoa</taxon>
        <taxon>Chordata</taxon>
        <taxon>Craniata</taxon>
        <taxon>Vertebrata</taxon>
        <taxon>Euteleostomi</taxon>
        <taxon>Actinopterygii</taxon>
        <taxon>Neopterygii</taxon>
        <taxon>Teleostei</taxon>
        <taxon>Protacanthopterygii</taxon>
        <taxon>Esociformes</taxon>
        <taxon>Esocidae</taxon>
        <taxon>Esox</taxon>
    </lineage>
</organism>
<evidence type="ECO:0000256" key="9">
    <source>
        <dbReference type="PIRSR" id="PIRSR607583-1"/>
    </source>
</evidence>
<evidence type="ECO:0000259" key="10">
    <source>
        <dbReference type="PROSITE" id="PS51865"/>
    </source>
</evidence>
<keyword evidence="9" id="KW-0479">Metal-binding</keyword>
<keyword evidence="3" id="KW-0597">Phosphoprotein</keyword>
<keyword evidence="5" id="KW-0677">Repeat</keyword>
<dbReference type="Pfam" id="PF17820">
    <property type="entry name" value="PDZ_6"/>
    <property type="match status" value="1"/>
</dbReference>
<dbReference type="InterPro" id="IPR036034">
    <property type="entry name" value="PDZ_sf"/>
</dbReference>
<evidence type="ECO:0000256" key="5">
    <source>
        <dbReference type="ARBA" id="ARBA00022737"/>
    </source>
</evidence>
<protein>
    <recommendedName>
        <fullName evidence="10">PDZ GRASP-type domain-containing protein</fullName>
    </recommendedName>
</protein>
<dbReference type="Gene3D" id="2.30.42.10">
    <property type="match status" value="2"/>
</dbReference>
<keyword evidence="8" id="KW-0449">Lipoprotein</keyword>
<feature type="domain" description="PDZ GRASP-type" evidence="10">
    <location>
        <begin position="111"/>
        <end position="199"/>
    </location>
</feature>
<evidence type="ECO:0000256" key="6">
    <source>
        <dbReference type="ARBA" id="ARBA00023034"/>
    </source>
</evidence>
<keyword evidence="7" id="KW-0472">Membrane</keyword>
<evidence type="ECO:0000313" key="12">
    <source>
        <dbReference type="Proteomes" id="UP000265140"/>
    </source>
</evidence>
<accession>A0A6Q2XN56</accession>
<feature type="domain" description="PDZ GRASP-type" evidence="10">
    <location>
        <begin position="15"/>
        <end position="105"/>
    </location>
</feature>
<evidence type="ECO:0000256" key="8">
    <source>
        <dbReference type="ARBA" id="ARBA00023288"/>
    </source>
</evidence>
<proteinExistence type="inferred from homology"/>
<evidence type="ECO:0000256" key="4">
    <source>
        <dbReference type="ARBA" id="ARBA00022707"/>
    </source>
</evidence>
<dbReference type="PROSITE" id="PS51865">
    <property type="entry name" value="PDZ_GRASP"/>
    <property type="match status" value="2"/>
</dbReference>
<keyword evidence="9" id="KW-0862">Zinc</keyword>
<dbReference type="PANTHER" id="PTHR12893">
    <property type="entry name" value="GOLGI REASSEMBLY STACKING PROTEIN GRASP"/>
    <property type="match status" value="1"/>
</dbReference>
<feature type="binding site" evidence="9">
    <location>
        <position position="103"/>
    </location>
    <ligand>
        <name>Zn(2+)</name>
        <dbReference type="ChEBI" id="CHEBI:29105"/>
    </ligand>
</feature>
<dbReference type="InterPro" id="IPR041489">
    <property type="entry name" value="PDZ_6"/>
</dbReference>
<keyword evidence="6" id="KW-0333">Golgi apparatus</keyword>
<sequence length="439" mass="47115">MGGSQSVEIPGGGSEGYHVLRVQENSPGHRAGLEPFFDFIVSINNERLNKDNDTLKDLLKASVEKPVRMLVYSSKTLELRESTVTPSNLWGGQGLLGVSIRFCSFEGANENVWHVLEVEPNSPAALAGLRPHTDYIIGADTVMNESEDLFSLIETHEGKGLKLYVYNTDTDNCREVVITPNSAWGGEGSLGCGIGYGYLHRIPTRPFEEGKKISFPGHIPSGEPNSPLKDGFTEVQLSAVTPPPVVPSISPGLEDTLSSLSLSSAPPSIHSELQTGLPTVPLLPTSDSSMNPDSTTFNPATTLPGLMSLPGGLPSFPNLPNLNLTALPDLSAVSLAGKSRLPPPRTVGEYRSQMTVVPNYGPQVPPTVDIFIVAPALIELNWVCLSRVTTKMCAVGGTRGPELGTNGLGYRRGTKSQVITFHSCVYLKCKMYILNAHKL</sequence>
<evidence type="ECO:0000256" key="3">
    <source>
        <dbReference type="ARBA" id="ARBA00022553"/>
    </source>
</evidence>
<dbReference type="InterPro" id="IPR024958">
    <property type="entry name" value="GRASP_PDZ"/>
</dbReference>
<keyword evidence="4" id="KW-0519">Myristate</keyword>
<dbReference type="GO" id="GO:0007030">
    <property type="term" value="P:Golgi organization"/>
    <property type="evidence" value="ECO:0007669"/>
    <property type="project" value="TreeGrafter"/>
</dbReference>
<evidence type="ECO:0000313" key="11">
    <source>
        <dbReference type="Ensembl" id="ENSELUP00000054592.2"/>
    </source>
</evidence>
<comment type="similarity">
    <text evidence="2">Belongs to the GORASP family.</text>
</comment>
<reference evidence="11" key="3">
    <citation type="submission" date="2025-08" db="UniProtKB">
        <authorList>
            <consortium name="Ensembl"/>
        </authorList>
    </citation>
    <scope>IDENTIFICATION</scope>
</reference>
<name>A0A6Q2XN56_ESOLU</name>
<dbReference type="GO" id="GO:0046872">
    <property type="term" value="F:metal ion binding"/>
    <property type="evidence" value="ECO:0007669"/>
    <property type="project" value="UniProtKB-KW"/>
</dbReference>
<gene>
    <name evidence="11" type="primary">GORASP2</name>
</gene>
<keyword evidence="12" id="KW-1185">Reference proteome</keyword>
<dbReference type="Bgee" id="ENSELUG00000007222">
    <property type="expression patterns" value="Expressed in nose and 15 other cell types or tissues"/>
</dbReference>
<dbReference type="Pfam" id="PF04495">
    <property type="entry name" value="GRASP55_65"/>
    <property type="match status" value="1"/>
</dbReference>
<dbReference type="AlphaFoldDB" id="A0A6Q2XN56"/>
<reference evidence="12" key="1">
    <citation type="journal article" date="2014" name="PLoS ONE">
        <title>The genome and linkage map of the northern pike (Esox lucius): conserved synteny revealed between the salmonid sister group and the Neoteleostei.</title>
        <authorList>
            <person name="Rondeau E.B."/>
            <person name="Minkley D.R."/>
            <person name="Leong J.S."/>
            <person name="Messmer A.M."/>
            <person name="Jantzen J.R."/>
            <person name="von Schalburg K.R."/>
            <person name="Lemon C."/>
            <person name="Bird N.H."/>
            <person name="Koop B.F."/>
        </authorList>
    </citation>
    <scope>NUCLEOTIDE SEQUENCE</scope>
</reference>
<evidence type="ECO:0000256" key="2">
    <source>
        <dbReference type="ARBA" id="ARBA00007144"/>
    </source>
</evidence>
<dbReference type="Proteomes" id="UP000265140">
    <property type="component" value="Chromosome 3"/>
</dbReference>
<dbReference type="FunFam" id="2.30.42.10:FF:000056">
    <property type="entry name" value="Golgi reassembly-stacking protein 2 isoform 1"/>
    <property type="match status" value="1"/>
</dbReference>
<dbReference type="FunFam" id="2.30.42.10:FF:000026">
    <property type="entry name" value="Golgi reassembly stacking protein 2"/>
    <property type="match status" value="1"/>
</dbReference>
<evidence type="ECO:0000256" key="1">
    <source>
        <dbReference type="ARBA" id="ARBA00004394"/>
    </source>
</evidence>
<dbReference type="Ensembl" id="ENSELUT00000056183.2">
    <property type="protein sequence ID" value="ENSELUP00000054592.2"/>
    <property type="gene ID" value="ENSELUG00000007222.3"/>
</dbReference>
<dbReference type="InterPro" id="IPR007583">
    <property type="entry name" value="GRASP55_65"/>
</dbReference>
<reference evidence="11" key="4">
    <citation type="submission" date="2025-09" db="UniProtKB">
        <authorList>
            <consortium name="Ensembl"/>
        </authorList>
    </citation>
    <scope>IDENTIFICATION</scope>
</reference>
<dbReference type="PANTHER" id="PTHR12893:SF1">
    <property type="entry name" value="GOLGI REASSEMBLY-STACKING PROTEIN 2"/>
    <property type="match status" value="1"/>
</dbReference>
<comment type="subcellular location">
    <subcellularLocation>
        <location evidence="1">Golgi apparatus membrane</location>
    </subcellularLocation>
</comment>
<feature type="binding site" evidence="9">
    <location>
        <position position="18"/>
    </location>
    <ligand>
        <name>Zn(2+)</name>
        <dbReference type="ChEBI" id="CHEBI:29105"/>
    </ligand>
</feature>
<dbReference type="GO" id="GO:0000139">
    <property type="term" value="C:Golgi membrane"/>
    <property type="evidence" value="ECO:0007669"/>
    <property type="project" value="UniProtKB-SubCell"/>
</dbReference>
<evidence type="ECO:0000256" key="7">
    <source>
        <dbReference type="ARBA" id="ARBA00023136"/>
    </source>
</evidence>